<dbReference type="SUPFAM" id="SSF103196">
    <property type="entry name" value="Roadblock/LC7 domain"/>
    <property type="match status" value="1"/>
</dbReference>
<accession>A0ABW7SXS2</accession>
<evidence type="ECO:0000256" key="1">
    <source>
        <dbReference type="SAM" id="MobiDB-lite"/>
    </source>
</evidence>
<feature type="region of interest" description="Disordered" evidence="1">
    <location>
        <begin position="148"/>
        <end position="168"/>
    </location>
</feature>
<organism evidence="3 4">
    <name type="scientific">Micromonospora rubida</name>
    <dbReference type="NCBI Taxonomy" id="2697657"/>
    <lineage>
        <taxon>Bacteria</taxon>
        <taxon>Bacillati</taxon>
        <taxon>Actinomycetota</taxon>
        <taxon>Actinomycetes</taxon>
        <taxon>Micromonosporales</taxon>
        <taxon>Micromonosporaceae</taxon>
        <taxon>Micromonospora</taxon>
    </lineage>
</organism>
<name>A0ABW7SXS2_9ACTN</name>
<dbReference type="InterPro" id="IPR004942">
    <property type="entry name" value="Roadblock/LAMTOR2_dom"/>
</dbReference>
<dbReference type="SMART" id="SM00960">
    <property type="entry name" value="Robl_LC7"/>
    <property type="match status" value="1"/>
</dbReference>
<evidence type="ECO:0000259" key="2">
    <source>
        <dbReference type="SMART" id="SM00960"/>
    </source>
</evidence>
<gene>
    <name evidence="3" type="ORF">ACH4OY_31940</name>
</gene>
<comment type="caution">
    <text evidence="3">The sequence shown here is derived from an EMBL/GenBank/DDBJ whole genome shotgun (WGS) entry which is preliminary data.</text>
</comment>
<dbReference type="Gene3D" id="3.30.450.30">
    <property type="entry name" value="Dynein light chain 2a, cytoplasmic"/>
    <property type="match status" value="1"/>
</dbReference>
<protein>
    <submittedName>
        <fullName evidence="3">Roadblock/LC7 domain-containing protein</fullName>
    </submittedName>
</protein>
<dbReference type="Pfam" id="PF03259">
    <property type="entry name" value="Robl_LC7"/>
    <property type="match status" value="1"/>
</dbReference>
<dbReference type="RefSeq" id="WP_396686075.1">
    <property type="nucleotide sequence ID" value="NZ_JBIRPU010000062.1"/>
</dbReference>
<keyword evidence="4" id="KW-1185">Reference proteome</keyword>
<reference evidence="3 4" key="1">
    <citation type="submission" date="2024-10" db="EMBL/GenBank/DDBJ databases">
        <title>The Natural Products Discovery Center: Release of the First 8490 Sequenced Strains for Exploring Actinobacteria Biosynthetic Diversity.</title>
        <authorList>
            <person name="Kalkreuter E."/>
            <person name="Kautsar S.A."/>
            <person name="Yang D."/>
            <person name="Bader C.D."/>
            <person name="Teijaro C.N."/>
            <person name="Fluegel L."/>
            <person name="Davis C.M."/>
            <person name="Simpson J.R."/>
            <person name="Lauterbach L."/>
            <person name="Steele A.D."/>
            <person name="Gui C."/>
            <person name="Meng S."/>
            <person name="Li G."/>
            <person name="Viehrig K."/>
            <person name="Ye F."/>
            <person name="Su P."/>
            <person name="Kiefer A.F."/>
            <person name="Nichols A."/>
            <person name="Cepeda A.J."/>
            <person name="Yan W."/>
            <person name="Fan B."/>
            <person name="Jiang Y."/>
            <person name="Adhikari A."/>
            <person name="Zheng C.-J."/>
            <person name="Schuster L."/>
            <person name="Cowan T.M."/>
            <person name="Smanski M.J."/>
            <person name="Chevrette M.G."/>
            <person name="De Carvalho L.P.S."/>
            <person name="Shen B."/>
        </authorList>
    </citation>
    <scope>NUCLEOTIDE SEQUENCE [LARGE SCALE GENOMIC DNA]</scope>
    <source>
        <strain evidence="3 4">NPDC021253</strain>
    </source>
</reference>
<feature type="domain" description="Roadblock/LAMTOR2" evidence="2">
    <location>
        <begin position="8"/>
        <end position="96"/>
    </location>
</feature>
<dbReference type="Proteomes" id="UP001611075">
    <property type="component" value="Unassembled WGS sequence"/>
</dbReference>
<evidence type="ECO:0000313" key="3">
    <source>
        <dbReference type="EMBL" id="MFI0797251.1"/>
    </source>
</evidence>
<dbReference type="EMBL" id="JBIRPU010000062">
    <property type="protein sequence ID" value="MFI0797251.1"/>
    <property type="molecule type" value="Genomic_DNA"/>
</dbReference>
<evidence type="ECO:0000313" key="4">
    <source>
        <dbReference type="Proteomes" id="UP001611075"/>
    </source>
</evidence>
<proteinExistence type="predicted"/>
<sequence>MDADAVLGTELWGLRRRRPEVAGTVLAGTDGLLISSDLPTTDATHLAALAAASFGLGNRVADTVRHGEFQETMVRTARGCVVTYPAGQHALLTLVTAAGADLETLHVEAREVADRAGSVFDRQRTAVVPGPVPVPDPQAPLAVRTPMATLPGRAPNASRATGWRRPPI</sequence>